<dbReference type="EMBL" id="JARBHA010000014">
    <property type="protein sequence ID" value="KAJ9681782.1"/>
    <property type="molecule type" value="Genomic_DNA"/>
</dbReference>
<sequence length="76" mass="8245">MERKSCCSSMKYGCQTTVVTPKKEDEKPQVTKKEGAEPAEGTCGTGMMKSPKTEEKVNVPVKKEESVKVNVGSDCC</sequence>
<name>A0AA38Z3Y6_VITRO</name>
<evidence type="ECO:0000256" key="1">
    <source>
        <dbReference type="SAM" id="MobiDB-lite"/>
    </source>
</evidence>
<evidence type="ECO:0000313" key="2">
    <source>
        <dbReference type="EMBL" id="KAJ9681782.1"/>
    </source>
</evidence>
<keyword evidence="3" id="KW-1185">Reference proteome</keyword>
<dbReference type="Proteomes" id="UP001168098">
    <property type="component" value="Unassembled WGS sequence"/>
</dbReference>
<reference evidence="2 3" key="1">
    <citation type="journal article" date="2023" name="BMC Biotechnol.">
        <title>Vitis rotundifolia cv Carlos genome sequencing.</title>
        <authorList>
            <person name="Huff M."/>
            <person name="Hulse-Kemp A."/>
            <person name="Scheffler B."/>
            <person name="Youngblood R."/>
            <person name="Simpson S."/>
            <person name="Babiker E."/>
            <person name="Staton M."/>
        </authorList>
    </citation>
    <scope>NUCLEOTIDE SEQUENCE [LARGE SCALE GENOMIC DNA]</scope>
    <source>
        <tissue evidence="2">Leaf</tissue>
    </source>
</reference>
<gene>
    <name evidence="2" type="ORF">PVL29_017924</name>
</gene>
<accession>A0AA38Z3Y6</accession>
<feature type="region of interest" description="Disordered" evidence="1">
    <location>
        <begin position="21"/>
        <end position="59"/>
    </location>
</feature>
<protein>
    <submittedName>
        <fullName evidence="2">Uncharacterized protein</fullName>
    </submittedName>
</protein>
<evidence type="ECO:0000313" key="3">
    <source>
        <dbReference type="Proteomes" id="UP001168098"/>
    </source>
</evidence>
<proteinExistence type="predicted"/>
<dbReference type="AlphaFoldDB" id="A0AA38Z3Y6"/>
<feature type="compositionally biased region" description="Basic and acidic residues" evidence="1">
    <location>
        <begin position="21"/>
        <end position="36"/>
    </location>
</feature>
<organism evidence="2 3">
    <name type="scientific">Vitis rotundifolia</name>
    <name type="common">Muscadine grape</name>
    <dbReference type="NCBI Taxonomy" id="103349"/>
    <lineage>
        <taxon>Eukaryota</taxon>
        <taxon>Viridiplantae</taxon>
        <taxon>Streptophyta</taxon>
        <taxon>Embryophyta</taxon>
        <taxon>Tracheophyta</taxon>
        <taxon>Spermatophyta</taxon>
        <taxon>Magnoliopsida</taxon>
        <taxon>eudicotyledons</taxon>
        <taxon>Gunneridae</taxon>
        <taxon>Pentapetalae</taxon>
        <taxon>rosids</taxon>
        <taxon>Vitales</taxon>
        <taxon>Vitaceae</taxon>
        <taxon>Viteae</taxon>
        <taxon>Vitis</taxon>
    </lineage>
</organism>
<comment type="caution">
    <text evidence="2">The sequence shown here is derived from an EMBL/GenBank/DDBJ whole genome shotgun (WGS) entry which is preliminary data.</text>
</comment>